<protein>
    <submittedName>
        <fullName evidence="1">Uncharacterized protein</fullName>
    </submittedName>
</protein>
<dbReference type="PANTHER" id="PTHR44200">
    <property type="entry name" value="DNAJ HOMOLOG SUBFAMILY C MEMBER 7"/>
    <property type="match status" value="1"/>
</dbReference>
<dbReference type="SUPFAM" id="SSF48452">
    <property type="entry name" value="TPR-like"/>
    <property type="match status" value="1"/>
</dbReference>
<dbReference type="InterPro" id="IPR052758">
    <property type="entry name" value="SRC_co-chaperone"/>
</dbReference>
<sequence>MEPTNADALYVSALCLHYEDGLEKVVQCFMQSLRMIPGHEKACVACRDAKALKQNKEDGNKALKEENYKLAYELSTEVLGINPNNNIKTNAKLCCNQGRVTPKPRKLDDAMEDCTNAVKLNDTSSKAYLRRTQGYTDTEQ</sequence>
<reference evidence="1 2" key="1">
    <citation type="journal article" date="2020" name="Nature">
        <title>Six reference-quality genomes reveal evolution of bat adaptations.</title>
        <authorList>
            <person name="Jebb D."/>
            <person name="Huang Z."/>
            <person name="Pippel M."/>
            <person name="Hughes G.M."/>
            <person name="Lavrichenko K."/>
            <person name="Devanna P."/>
            <person name="Winkler S."/>
            <person name="Jermiin L.S."/>
            <person name="Skirmuntt E.C."/>
            <person name="Katzourakis A."/>
            <person name="Burkitt-Gray L."/>
            <person name="Ray D.A."/>
            <person name="Sullivan K.A.M."/>
            <person name="Roscito J.G."/>
            <person name="Kirilenko B.M."/>
            <person name="Davalos L.M."/>
            <person name="Corthals A.P."/>
            <person name="Power M.L."/>
            <person name="Jones G."/>
            <person name="Ransome R.D."/>
            <person name="Dechmann D.K.N."/>
            <person name="Locatelli A.G."/>
            <person name="Puechmaille S.J."/>
            <person name="Fedrigo O."/>
            <person name="Jarvis E.D."/>
            <person name="Hiller M."/>
            <person name="Vernes S.C."/>
            <person name="Myers E.W."/>
            <person name="Teeling E.C."/>
        </authorList>
    </citation>
    <scope>NUCLEOTIDE SEQUENCE [LARGE SCALE GENOMIC DNA]</scope>
    <source>
        <strain evidence="1">MPipKuh1</strain>
        <tissue evidence="1">Flight muscle</tissue>
    </source>
</reference>
<dbReference type="EMBL" id="JACAGB010000009">
    <property type="protein sequence ID" value="KAF6343078.1"/>
    <property type="molecule type" value="Genomic_DNA"/>
</dbReference>
<dbReference type="Proteomes" id="UP000558488">
    <property type="component" value="Unassembled WGS sequence"/>
</dbReference>
<dbReference type="PANTHER" id="PTHR44200:SF1">
    <property type="entry name" value="DNAJ HOMOLOG SUBFAMILY C MEMBER 7"/>
    <property type="match status" value="1"/>
</dbReference>
<evidence type="ECO:0000313" key="2">
    <source>
        <dbReference type="Proteomes" id="UP000558488"/>
    </source>
</evidence>
<dbReference type="Gene3D" id="1.25.40.10">
    <property type="entry name" value="Tetratricopeptide repeat domain"/>
    <property type="match status" value="1"/>
</dbReference>
<name>A0A7J7X0H7_PIPKU</name>
<proteinExistence type="predicted"/>
<comment type="caution">
    <text evidence="1">The sequence shown here is derived from an EMBL/GenBank/DDBJ whole genome shotgun (WGS) entry which is preliminary data.</text>
</comment>
<evidence type="ECO:0000313" key="1">
    <source>
        <dbReference type="EMBL" id="KAF6343078.1"/>
    </source>
</evidence>
<organism evidence="1 2">
    <name type="scientific">Pipistrellus kuhlii</name>
    <name type="common">Kuhl's pipistrelle</name>
    <dbReference type="NCBI Taxonomy" id="59472"/>
    <lineage>
        <taxon>Eukaryota</taxon>
        <taxon>Metazoa</taxon>
        <taxon>Chordata</taxon>
        <taxon>Craniata</taxon>
        <taxon>Vertebrata</taxon>
        <taxon>Euteleostomi</taxon>
        <taxon>Mammalia</taxon>
        <taxon>Eutheria</taxon>
        <taxon>Laurasiatheria</taxon>
        <taxon>Chiroptera</taxon>
        <taxon>Yangochiroptera</taxon>
        <taxon>Vespertilionidae</taxon>
        <taxon>Pipistrellus</taxon>
    </lineage>
</organism>
<dbReference type="AlphaFoldDB" id="A0A7J7X0H7"/>
<accession>A0A7J7X0H7</accession>
<keyword evidence="2" id="KW-1185">Reference proteome</keyword>
<dbReference type="InterPro" id="IPR011990">
    <property type="entry name" value="TPR-like_helical_dom_sf"/>
</dbReference>
<gene>
    <name evidence="1" type="ORF">mPipKuh1_010786</name>
</gene>